<dbReference type="RefSeq" id="WP_169204563.1">
    <property type="nucleotide sequence ID" value="NZ_CP059560.1"/>
</dbReference>
<evidence type="ECO:0000259" key="2">
    <source>
        <dbReference type="Pfam" id="PF23213"/>
    </source>
</evidence>
<dbReference type="SUPFAM" id="SSF159245">
    <property type="entry name" value="AttH-like"/>
    <property type="match status" value="1"/>
</dbReference>
<dbReference type="EMBL" id="WTVR01000002">
    <property type="protein sequence ID" value="NMF87111.1"/>
    <property type="molecule type" value="Genomic_DNA"/>
</dbReference>
<reference evidence="3 4" key="1">
    <citation type="submission" date="2019-12" db="EMBL/GenBank/DDBJ databases">
        <title>Comparative genomics gives insights into the taxonomy of the Azoarcus-Aromatoleum group and reveals separate origins of nif in the plant-associated Azoarcus and non-plant-associated Aromatoleum sub-groups.</title>
        <authorList>
            <person name="Lafos M."/>
            <person name="Maluk M."/>
            <person name="Batista M."/>
            <person name="Junghare M."/>
            <person name="Carmona M."/>
            <person name="Faoro H."/>
            <person name="Cruz L.M."/>
            <person name="Battistoni F."/>
            <person name="De Souza E."/>
            <person name="Pedrosa F."/>
            <person name="Chen W.-M."/>
            <person name="Poole P.S."/>
            <person name="Dixon R.A."/>
            <person name="James E.K."/>
        </authorList>
    </citation>
    <scope>NUCLEOTIDE SEQUENCE [LARGE SCALE GENOMIC DNA]</scope>
    <source>
        <strain evidence="3 4">ToN1</strain>
    </source>
</reference>
<gene>
    <name evidence="3" type="ORF">GPA26_01315</name>
</gene>
<dbReference type="InterPro" id="IPR055492">
    <property type="entry name" value="DUF7064"/>
</dbReference>
<comment type="caution">
    <text evidence="3">The sequence shown here is derived from an EMBL/GenBank/DDBJ whole genome shotgun (WGS) entry which is preliminary data.</text>
</comment>
<protein>
    <recommendedName>
        <fullName evidence="5">AttH domain-containing protein</fullName>
    </recommendedName>
</protein>
<feature type="domain" description="DUF7064" evidence="1">
    <location>
        <begin position="184"/>
        <end position="302"/>
    </location>
</feature>
<evidence type="ECO:0000313" key="3">
    <source>
        <dbReference type="EMBL" id="NMF87111.1"/>
    </source>
</evidence>
<sequence>MNEQERPRADRRISLDPVHDSRHRLRADALARESLVFMLQLPESGLAAFVYTWVNGLGKAGSAFVVYGPEVGETVTDLIDGVPVSDEQGFEDWQVGKVSVRHGKPFESAQVIVAPGGRASLDYRFEAVHPAYNYGSHRDGCPGWVADDRIEQSGRVTGVLTLDGREIPFDTMGHRDHSWGTRDWYFSQHWKWLEAQSGPDLVVHFWEVEALGRKVLRGYVLRDGEMAEVNGVDMSFEHDARLAHTAVFADVRDELGRSTRVEGRTFALYPFVVSPQVMLNEGSMSVTIDGKPGVGHVEMCWPSAYLEHVCTRDISAGSPVIRGLPSAG</sequence>
<feature type="domain" description="DUF7065" evidence="2">
    <location>
        <begin position="124"/>
        <end position="182"/>
    </location>
</feature>
<evidence type="ECO:0000259" key="1">
    <source>
        <dbReference type="Pfam" id="PF23212"/>
    </source>
</evidence>
<dbReference type="Proteomes" id="UP000652074">
    <property type="component" value="Unassembled WGS sequence"/>
</dbReference>
<evidence type="ECO:0000313" key="4">
    <source>
        <dbReference type="Proteomes" id="UP000652074"/>
    </source>
</evidence>
<dbReference type="Pfam" id="PF23213">
    <property type="entry name" value="DUF7065"/>
    <property type="match status" value="1"/>
</dbReference>
<keyword evidence="4" id="KW-1185">Reference proteome</keyword>
<dbReference type="Pfam" id="PF23212">
    <property type="entry name" value="DUF7064"/>
    <property type="match status" value="1"/>
</dbReference>
<organism evidence="3 4">
    <name type="scientific">Aromatoleum petrolei</name>
    <dbReference type="NCBI Taxonomy" id="76116"/>
    <lineage>
        <taxon>Bacteria</taxon>
        <taxon>Pseudomonadati</taxon>
        <taxon>Pseudomonadota</taxon>
        <taxon>Betaproteobacteria</taxon>
        <taxon>Rhodocyclales</taxon>
        <taxon>Rhodocyclaceae</taxon>
        <taxon>Aromatoleum</taxon>
    </lineage>
</organism>
<proteinExistence type="predicted"/>
<accession>A0ABX1MIW6</accession>
<evidence type="ECO:0008006" key="5">
    <source>
        <dbReference type="Google" id="ProtNLM"/>
    </source>
</evidence>
<dbReference type="InterPro" id="IPR055493">
    <property type="entry name" value="DUF7065"/>
</dbReference>
<name>A0ABX1MIW6_9RHOO</name>